<feature type="domain" description="AAA" evidence="3">
    <location>
        <begin position="136"/>
        <end position="275"/>
    </location>
</feature>
<dbReference type="GO" id="GO:0005524">
    <property type="term" value="F:ATP binding"/>
    <property type="evidence" value="ECO:0007669"/>
    <property type="project" value="UniProtKB-KW"/>
</dbReference>
<dbReference type="InterPro" id="IPR050625">
    <property type="entry name" value="ParA/MinD_ATPase"/>
</dbReference>
<organism evidence="4 5">
    <name type="scientific">Planococcus massiliensis</name>
    <dbReference type="NCBI Taxonomy" id="1499687"/>
    <lineage>
        <taxon>Bacteria</taxon>
        <taxon>Bacillati</taxon>
        <taxon>Bacillota</taxon>
        <taxon>Bacilli</taxon>
        <taxon>Bacillales</taxon>
        <taxon>Caryophanaceae</taxon>
        <taxon>Planococcus</taxon>
    </lineage>
</organism>
<dbReference type="SUPFAM" id="SSF52172">
    <property type="entry name" value="CheY-like"/>
    <property type="match status" value="1"/>
</dbReference>
<dbReference type="Pfam" id="PF13614">
    <property type="entry name" value="AAA_31"/>
    <property type="match status" value="1"/>
</dbReference>
<dbReference type="AlphaFoldDB" id="A0A098EJ14"/>
<evidence type="ECO:0000256" key="1">
    <source>
        <dbReference type="ARBA" id="ARBA00022741"/>
    </source>
</evidence>
<keyword evidence="5" id="KW-1185">Reference proteome</keyword>
<dbReference type="InterPro" id="IPR011006">
    <property type="entry name" value="CheY-like_superfamily"/>
</dbReference>
<protein>
    <submittedName>
        <fullName evidence="4">CobQ/CobB/MinD/ParA nucleotide binding domain protein</fullName>
    </submittedName>
</protein>
<dbReference type="STRING" id="1499687.BN1080_00715"/>
<dbReference type="PANTHER" id="PTHR43384">
    <property type="entry name" value="SEPTUM SITE-DETERMINING PROTEIN MIND HOMOLOG, CHLOROPLASTIC-RELATED"/>
    <property type="match status" value="1"/>
</dbReference>
<dbReference type="Proteomes" id="UP000043699">
    <property type="component" value="Unassembled WGS sequence"/>
</dbReference>
<dbReference type="Gene3D" id="3.40.50.2300">
    <property type="match status" value="1"/>
</dbReference>
<proteinExistence type="predicted"/>
<dbReference type="PANTHER" id="PTHR43384:SF6">
    <property type="entry name" value="SEPTUM SITE-DETERMINING PROTEIN MIND HOMOLOG, CHLOROPLASTIC"/>
    <property type="match status" value="1"/>
</dbReference>
<dbReference type="GO" id="GO:0051782">
    <property type="term" value="P:negative regulation of cell division"/>
    <property type="evidence" value="ECO:0007669"/>
    <property type="project" value="TreeGrafter"/>
</dbReference>
<dbReference type="EMBL" id="CCXS01000001">
    <property type="protein sequence ID" value="CEG21797.1"/>
    <property type="molecule type" value="Genomic_DNA"/>
</dbReference>
<evidence type="ECO:0000313" key="5">
    <source>
        <dbReference type="Proteomes" id="UP000043699"/>
    </source>
</evidence>
<keyword evidence="2" id="KW-0067">ATP-binding</keyword>
<dbReference type="GO" id="GO:0016887">
    <property type="term" value="F:ATP hydrolysis activity"/>
    <property type="evidence" value="ECO:0007669"/>
    <property type="project" value="TreeGrafter"/>
</dbReference>
<accession>A0A098EJ14</accession>
<evidence type="ECO:0000259" key="3">
    <source>
        <dbReference type="Pfam" id="PF13614"/>
    </source>
</evidence>
<dbReference type="GO" id="GO:0005829">
    <property type="term" value="C:cytosol"/>
    <property type="evidence" value="ECO:0007669"/>
    <property type="project" value="TreeGrafter"/>
</dbReference>
<sequence>MKESKLLIVGQKNELFTLLTRQFEGEFDYMWLDPTHLRSELKNVDPALVLLLHEPGKDLETHAYLQQELNGTPVVFVHESHDFQLFRDLVRAGAIDYFVIPEDLNGLENQLAIMLARLEKSPEKEKQLSFKRGSGQVFAFYSGKGGSGKTLLSTAFAQTLKFESTAQVLYIDLNLQFGGGESYLGVETTRNILDLEPVIKEMTEQHLRNVTEKEPLSKMELLISPCDAELAEYITEDFVTRLLRVCRRAYDFIIVDLPVNMDERTYTALVEADRIYYTTLMDTPSIRVFKHTEELFQKLGIPTADRLELVLNEVGRENELSKKDIERFIEYPVAAEIRRDIKGIQTAINKGETLRKLPKEKKLTPAAKDMRKWVVSMLK</sequence>
<dbReference type="OrthoDB" id="2512803at2"/>
<name>A0A098EJ14_9BACL</name>
<reference evidence="4 5" key="1">
    <citation type="submission" date="2014-09" db="EMBL/GenBank/DDBJ databases">
        <authorList>
            <person name="Urmite Genomes Urmite Genomes"/>
        </authorList>
    </citation>
    <scope>NUCLEOTIDE SEQUENCE [LARGE SCALE GENOMIC DNA]</scope>
    <source>
        <strain evidence="4 5">ES2</strain>
    </source>
</reference>
<evidence type="ECO:0000313" key="4">
    <source>
        <dbReference type="EMBL" id="CEG21797.1"/>
    </source>
</evidence>
<dbReference type="GO" id="GO:0009898">
    <property type="term" value="C:cytoplasmic side of plasma membrane"/>
    <property type="evidence" value="ECO:0007669"/>
    <property type="project" value="TreeGrafter"/>
</dbReference>
<evidence type="ECO:0000256" key="2">
    <source>
        <dbReference type="ARBA" id="ARBA00022840"/>
    </source>
</evidence>
<dbReference type="InterPro" id="IPR025669">
    <property type="entry name" value="AAA_dom"/>
</dbReference>
<keyword evidence="1" id="KW-0547">Nucleotide-binding</keyword>
<gene>
    <name evidence="4" type="ORF">BN1080_00715</name>
</gene>
<dbReference type="Gene3D" id="3.40.50.300">
    <property type="entry name" value="P-loop containing nucleotide triphosphate hydrolases"/>
    <property type="match status" value="1"/>
</dbReference>
<dbReference type="InterPro" id="IPR027417">
    <property type="entry name" value="P-loop_NTPase"/>
</dbReference>
<dbReference type="SUPFAM" id="SSF52540">
    <property type="entry name" value="P-loop containing nucleoside triphosphate hydrolases"/>
    <property type="match status" value="1"/>
</dbReference>
<dbReference type="RefSeq" id="WP_052650554.1">
    <property type="nucleotide sequence ID" value="NZ_CCXS01000001.1"/>
</dbReference>